<dbReference type="AlphaFoldDB" id="A0A323UNH6"/>
<dbReference type="OrthoDB" id="8141519at2"/>
<name>A0A323UNH6_RHOPL</name>
<accession>A0A323UNH6</accession>
<dbReference type="EMBL" id="QKQS01000001">
    <property type="protein sequence ID" value="PZA13911.1"/>
    <property type="molecule type" value="Genomic_DNA"/>
</dbReference>
<evidence type="ECO:0000256" key="1">
    <source>
        <dbReference type="SAM" id="Phobius"/>
    </source>
</evidence>
<evidence type="ECO:0008006" key="4">
    <source>
        <dbReference type="Google" id="ProtNLM"/>
    </source>
</evidence>
<keyword evidence="1" id="KW-0472">Membrane</keyword>
<dbReference type="RefSeq" id="WP_110783891.1">
    <property type="nucleotide sequence ID" value="NZ_QKQS01000001.1"/>
</dbReference>
<gene>
    <name evidence="2" type="ORF">DNX69_00310</name>
</gene>
<sequence>MSASRRQWLWPLALAASTVFGLLSALVGEGGLWWLLCWVALALPLATIALCVVRRRLSNDP</sequence>
<proteinExistence type="predicted"/>
<organism evidence="2 3">
    <name type="scientific">Rhodopseudomonas palustris</name>
    <dbReference type="NCBI Taxonomy" id="1076"/>
    <lineage>
        <taxon>Bacteria</taxon>
        <taxon>Pseudomonadati</taxon>
        <taxon>Pseudomonadota</taxon>
        <taxon>Alphaproteobacteria</taxon>
        <taxon>Hyphomicrobiales</taxon>
        <taxon>Nitrobacteraceae</taxon>
        <taxon>Rhodopseudomonas</taxon>
    </lineage>
</organism>
<dbReference type="Proteomes" id="UP000248134">
    <property type="component" value="Unassembled WGS sequence"/>
</dbReference>
<feature type="transmembrane region" description="Helical" evidence="1">
    <location>
        <begin position="31"/>
        <end position="53"/>
    </location>
</feature>
<evidence type="ECO:0000313" key="2">
    <source>
        <dbReference type="EMBL" id="PZA13911.1"/>
    </source>
</evidence>
<evidence type="ECO:0000313" key="3">
    <source>
        <dbReference type="Proteomes" id="UP000248134"/>
    </source>
</evidence>
<keyword evidence="1" id="KW-1133">Transmembrane helix</keyword>
<protein>
    <recommendedName>
        <fullName evidence="4">DUF4175 domain-containing protein</fullName>
    </recommendedName>
</protein>
<keyword evidence="1" id="KW-0812">Transmembrane</keyword>
<comment type="caution">
    <text evidence="2">The sequence shown here is derived from an EMBL/GenBank/DDBJ whole genome shotgun (WGS) entry which is preliminary data.</text>
</comment>
<reference evidence="2 3" key="1">
    <citation type="submission" date="2018-06" db="EMBL/GenBank/DDBJ databases">
        <title>Draft Whole-Genome Sequence of the purple photosynthetic bacterium Rhodospeudomonas palustris XCP.</title>
        <authorList>
            <person name="Rayyan A."/>
            <person name="Meyer T.E."/>
            <person name="Kyndt J.A."/>
        </authorList>
    </citation>
    <scope>NUCLEOTIDE SEQUENCE [LARGE SCALE GENOMIC DNA]</scope>
    <source>
        <strain evidence="2 3">XCP</strain>
    </source>
</reference>